<keyword evidence="2" id="KW-1185">Reference proteome</keyword>
<evidence type="ECO:0000313" key="2">
    <source>
        <dbReference type="Proteomes" id="UP000805193"/>
    </source>
</evidence>
<sequence>MSDPNSEPSSSHVAPKGMLFGWRHLTGSADDDETEPFNPLTAMDESHSSTLAVLILPMPETSWARPKRFVVTGNLQMALGDPNVFHAPPILKKLEQSACGSGDAHVPRRKRVFAQIQSSSDEEDEELLLDSASDYSSYLELSSDECDTSDDEDLQASRKWTKLNNEKLPPPPPRFPFLASPGMTATVQDERNPLEFFKLFFDDEVITLIVQETNRYASQFLAKHRTTDGSRAAAWKLLTAEELKVFLALILLQGIIDKPELAMYWSTRRILQTPIFGELMSKNRFHLIMKFLHFSDNEDEIDESQHPQPKLRKLWPLLCLLKEWFLTLYVPKSTVAVDESLMLYKGRLSWKQYLPLKHSRFESESGYISNLIVYTGKGTVTPDADSAMGTKVVLSLMAPFLCKGYCVTVDNYYTSPELVDKLLQQKTDVYGTVRPTRKDMPPFKDLKLKKGECMALQWREKKLVTLLSTVHDATVVEGVNARNEKVVKPAAVYDYNNTMGGVDKSDQNLSYYPAVRDGQKVYYKKIFRHLFDMCAYDSFVLYKKQEGALSQLDYRLDLVEKVIAANHDESQRKKVGRKSDNEATQLTARHFVSFIPPTENKQLPTRRCVVCCKASSTGGTKIRKETRYWCKDCNVAVCVIPCFEIYHTRTNI</sequence>
<accession>A0AC60PZX9</accession>
<protein>
    <submittedName>
        <fullName evidence="1">Uncharacterized protein</fullName>
    </submittedName>
</protein>
<dbReference type="EMBL" id="JABSTQ010009735">
    <property type="protein sequence ID" value="KAG0426287.1"/>
    <property type="molecule type" value="Genomic_DNA"/>
</dbReference>
<comment type="caution">
    <text evidence="1">The sequence shown here is derived from an EMBL/GenBank/DDBJ whole genome shotgun (WGS) entry which is preliminary data.</text>
</comment>
<evidence type="ECO:0000313" key="1">
    <source>
        <dbReference type="EMBL" id="KAG0426287.1"/>
    </source>
</evidence>
<reference evidence="1 2" key="1">
    <citation type="journal article" date="2020" name="Cell">
        <title>Large-Scale Comparative Analyses of Tick Genomes Elucidate Their Genetic Diversity and Vector Capacities.</title>
        <authorList>
            <consortium name="Tick Genome and Microbiome Consortium (TIGMIC)"/>
            <person name="Jia N."/>
            <person name="Wang J."/>
            <person name="Shi W."/>
            <person name="Du L."/>
            <person name="Sun Y."/>
            <person name="Zhan W."/>
            <person name="Jiang J.F."/>
            <person name="Wang Q."/>
            <person name="Zhang B."/>
            <person name="Ji P."/>
            <person name="Bell-Sakyi L."/>
            <person name="Cui X.M."/>
            <person name="Yuan T.T."/>
            <person name="Jiang B.G."/>
            <person name="Yang W.F."/>
            <person name="Lam T.T."/>
            <person name="Chang Q.C."/>
            <person name="Ding S.J."/>
            <person name="Wang X.J."/>
            <person name="Zhu J.G."/>
            <person name="Ruan X.D."/>
            <person name="Zhao L."/>
            <person name="Wei J.T."/>
            <person name="Ye R.Z."/>
            <person name="Que T.C."/>
            <person name="Du C.H."/>
            <person name="Zhou Y.H."/>
            <person name="Cheng J.X."/>
            <person name="Dai P.F."/>
            <person name="Guo W.B."/>
            <person name="Han X.H."/>
            <person name="Huang E.J."/>
            <person name="Li L.F."/>
            <person name="Wei W."/>
            <person name="Gao Y.C."/>
            <person name="Liu J.Z."/>
            <person name="Shao H.Z."/>
            <person name="Wang X."/>
            <person name="Wang C.C."/>
            <person name="Yang T.C."/>
            <person name="Huo Q.B."/>
            <person name="Li W."/>
            <person name="Chen H.Y."/>
            <person name="Chen S.E."/>
            <person name="Zhou L.G."/>
            <person name="Ni X.B."/>
            <person name="Tian J.H."/>
            <person name="Sheng Y."/>
            <person name="Liu T."/>
            <person name="Pan Y.S."/>
            <person name="Xia L.Y."/>
            <person name="Li J."/>
            <person name="Zhao F."/>
            <person name="Cao W.C."/>
        </authorList>
    </citation>
    <scope>NUCLEOTIDE SEQUENCE [LARGE SCALE GENOMIC DNA]</scope>
    <source>
        <strain evidence="1">Iper-2018</strain>
    </source>
</reference>
<organism evidence="1 2">
    <name type="scientific">Ixodes persulcatus</name>
    <name type="common">Taiga tick</name>
    <dbReference type="NCBI Taxonomy" id="34615"/>
    <lineage>
        <taxon>Eukaryota</taxon>
        <taxon>Metazoa</taxon>
        <taxon>Ecdysozoa</taxon>
        <taxon>Arthropoda</taxon>
        <taxon>Chelicerata</taxon>
        <taxon>Arachnida</taxon>
        <taxon>Acari</taxon>
        <taxon>Parasitiformes</taxon>
        <taxon>Ixodida</taxon>
        <taxon>Ixodoidea</taxon>
        <taxon>Ixodidae</taxon>
        <taxon>Ixodinae</taxon>
        <taxon>Ixodes</taxon>
    </lineage>
</organism>
<gene>
    <name evidence="1" type="ORF">HPB47_026602</name>
</gene>
<proteinExistence type="predicted"/>
<dbReference type="Proteomes" id="UP000805193">
    <property type="component" value="Unassembled WGS sequence"/>
</dbReference>
<name>A0AC60PZX9_IXOPE</name>